<proteinExistence type="predicted"/>
<dbReference type="NCBIfam" id="NF038021">
    <property type="entry name" value="mannan_LmeA"/>
    <property type="match status" value="1"/>
</dbReference>
<dbReference type="EMBL" id="AP022599">
    <property type="protein sequence ID" value="BBY81867.1"/>
    <property type="molecule type" value="Genomic_DNA"/>
</dbReference>
<accession>A0A7I7UKQ8</accession>
<protein>
    <recommendedName>
        <fullName evidence="4">DUF2993 domain-containing protein</fullName>
    </recommendedName>
</protein>
<sequence length="271" mass="28198">MGQNVRVRKLLIGVLATVVAVVVGAAGADFGAAIYAEYHLARSVRTAANLQHDPSAAILGFPFITQAADRHYDEIEIRAASVDHPVVGKASLEATLHDIDLTEASWLIGPDARLPVGKAESRIIIDSTHIGRFMGITDLLVEAPTRESNDSTGGTTESGISSNRGLVFTGTPAKAGYHEKVSIAVDLEVVGPDQTTLVMTATHVLTGPGTADQEVPEDKQAAVLAAFSTSVPGQKLPFGLAPTAQGARGSDVIIEGIAEGVTVALDEFNLS</sequence>
<evidence type="ECO:0000313" key="3">
    <source>
        <dbReference type="Proteomes" id="UP000467252"/>
    </source>
</evidence>
<dbReference type="AlphaFoldDB" id="A0A7I7UKQ8"/>
<gene>
    <name evidence="2" type="ORF">MPUL_30250</name>
</gene>
<evidence type="ECO:0000313" key="2">
    <source>
        <dbReference type="EMBL" id="BBY81867.1"/>
    </source>
</evidence>
<evidence type="ECO:0008006" key="4">
    <source>
        <dbReference type="Google" id="ProtNLM"/>
    </source>
</evidence>
<dbReference type="InterPro" id="IPR021373">
    <property type="entry name" value="DUF2993"/>
</dbReference>
<reference evidence="2 3" key="1">
    <citation type="journal article" date="2019" name="Emerg. Microbes Infect.">
        <title>Comprehensive subspecies identification of 175 nontuberculous mycobacteria species based on 7547 genomic profiles.</title>
        <authorList>
            <person name="Matsumoto Y."/>
            <person name="Kinjo T."/>
            <person name="Motooka D."/>
            <person name="Nabeya D."/>
            <person name="Jung N."/>
            <person name="Uechi K."/>
            <person name="Horii T."/>
            <person name="Iida T."/>
            <person name="Fujita J."/>
            <person name="Nakamura S."/>
        </authorList>
    </citation>
    <scope>NUCLEOTIDE SEQUENCE [LARGE SCALE GENOMIC DNA]</scope>
    <source>
        <strain evidence="2 3">JCM 6370</strain>
    </source>
</reference>
<feature type="compositionally biased region" description="Low complexity" evidence="1">
    <location>
        <begin position="151"/>
        <end position="162"/>
    </location>
</feature>
<organism evidence="2 3">
    <name type="scientific">Mycolicibacterium pulveris</name>
    <name type="common">Mycobacterium pulveris</name>
    <dbReference type="NCBI Taxonomy" id="36813"/>
    <lineage>
        <taxon>Bacteria</taxon>
        <taxon>Bacillati</taxon>
        <taxon>Actinomycetota</taxon>
        <taxon>Actinomycetes</taxon>
        <taxon>Mycobacteriales</taxon>
        <taxon>Mycobacteriaceae</taxon>
        <taxon>Mycolicibacterium</taxon>
    </lineage>
</organism>
<name>A0A7I7UKQ8_MYCPV</name>
<evidence type="ECO:0000256" key="1">
    <source>
        <dbReference type="SAM" id="MobiDB-lite"/>
    </source>
</evidence>
<feature type="region of interest" description="Disordered" evidence="1">
    <location>
        <begin position="145"/>
        <end position="164"/>
    </location>
</feature>
<dbReference type="Proteomes" id="UP000467252">
    <property type="component" value="Chromosome"/>
</dbReference>
<dbReference type="Pfam" id="PF11209">
    <property type="entry name" value="LmeA"/>
    <property type="match status" value="1"/>
</dbReference>
<keyword evidence="3" id="KW-1185">Reference proteome</keyword>